<sequence>MALVTDAWQPQVNGVVTTLTQLVNELRQQGHEVRVFHPYDYQTLPMPSYPSIPLVWWAKDFRRQLIEWQPDHLHIATEGPLGWRARSLARKQAWPFTTAYHTKYPEYVYARTRLPLKLMYSLLRQFHAPAQTTFAPSDHLITELEQRGFKHLKRLSRGVDQTHFHPKKRQELPYLRPIYLYVGRIATEKNLASFLRLTLPGTQIVVGDGPDREYLSNRYPKAIFVGEKFGEELAQYYASADVFVFPSKTDTFGLVNIEAMASGTPVAAYPVTGPIDIVQNGVNGYLDDNLFEAITEALSVKRQKVRASVESFQWNSVTQDFLANLALIKHHPSPLNQATAQATNQASPVALSKEN</sequence>
<dbReference type="SUPFAM" id="SSF53756">
    <property type="entry name" value="UDP-Glycosyltransferase/glycogen phosphorylase"/>
    <property type="match status" value="1"/>
</dbReference>
<dbReference type="InterPro" id="IPR050194">
    <property type="entry name" value="Glycosyltransferase_grp1"/>
</dbReference>
<feature type="compositionally biased region" description="Low complexity" evidence="1">
    <location>
        <begin position="336"/>
        <end position="346"/>
    </location>
</feature>
<keyword evidence="3" id="KW-0328">Glycosyltransferase</keyword>
<reference evidence="3 4" key="1">
    <citation type="submission" date="2013-12" db="EMBL/GenBank/DDBJ databases">
        <authorList>
            <consortium name="DOE Joint Genome Institute"/>
            <person name="Kappler U."/>
            <person name="Huntemann M."/>
            <person name="Han J."/>
            <person name="Chen A."/>
            <person name="Kyrpides N."/>
            <person name="Mavromatis K."/>
            <person name="Markowitz V."/>
            <person name="Palaniappan K."/>
            <person name="Ivanova N."/>
            <person name="Schaumberg A."/>
            <person name="Pati A."/>
            <person name="Liolios K."/>
            <person name="Nordberg H.P."/>
            <person name="Cantor M.N."/>
            <person name="Hua S.X."/>
            <person name="Woyke T."/>
        </authorList>
    </citation>
    <scope>NUCLEOTIDE SEQUENCE [LARGE SCALE GENOMIC DNA]</scope>
    <source>
        <strain evidence="4">AL2</strain>
    </source>
</reference>
<feature type="domain" description="Glycosyltransferase subfamily 4-like N-terminal" evidence="2">
    <location>
        <begin position="12"/>
        <end position="160"/>
    </location>
</feature>
<gene>
    <name evidence="3" type="ORF">THIAE_09390</name>
</gene>
<evidence type="ECO:0000313" key="3">
    <source>
        <dbReference type="EMBL" id="AHF01944.1"/>
    </source>
</evidence>
<evidence type="ECO:0000256" key="1">
    <source>
        <dbReference type="SAM" id="MobiDB-lite"/>
    </source>
</evidence>
<organism evidence="3 4">
    <name type="scientific">Thiomicrospira aerophila AL3</name>
    <dbReference type="NCBI Taxonomy" id="717772"/>
    <lineage>
        <taxon>Bacteria</taxon>
        <taxon>Pseudomonadati</taxon>
        <taxon>Pseudomonadota</taxon>
        <taxon>Gammaproteobacteria</taxon>
        <taxon>Thiotrichales</taxon>
        <taxon>Piscirickettsiaceae</taxon>
        <taxon>Thiomicrospira</taxon>
    </lineage>
</organism>
<dbReference type="KEGG" id="tao:THIAE_09390"/>
<keyword evidence="3" id="KW-0808">Transferase</keyword>
<dbReference type="CDD" id="cd03814">
    <property type="entry name" value="GT4-like"/>
    <property type="match status" value="1"/>
</dbReference>
<dbReference type="Pfam" id="PF13692">
    <property type="entry name" value="Glyco_trans_1_4"/>
    <property type="match status" value="1"/>
</dbReference>
<proteinExistence type="predicted"/>
<dbReference type="STRING" id="717772.THIAE_09390"/>
<dbReference type="InterPro" id="IPR028098">
    <property type="entry name" value="Glyco_trans_4-like_N"/>
</dbReference>
<dbReference type="PANTHER" id="PTHR45947">
    <property type="entry name" value="SULFOQUINOVOSYL TRANSFERASE SQD2"/>
    <property type="match status" value="1"/>
</dbReference>
<dbReference type="Pfam" id="PF13439">
    <property type="entry name" value="Glyco_transf_4"/>
    <property type="match status" value="1"/>
</dbReference>
<keyword evidence="4" id="KW-1185">Reference proteome</keyword>
<dbReference type="Proteomes" id="UP000005380">
    <property type="component" value="Chromosome"/>
</dbReference>
<dbReference type="InParanoid" id="W0DY76"/>
<dbReference type="Gene3D" id="3.40.50.2000">
    <property type="entry name" value="Glycogen Phosphorylase B"/>
    <property type="match status" value="2"/>
</dbReference>
<dbReference type="AlphaFoldDB" id="W0DY76"/>
<dbReference type="eggNOG" id="COG0438">
    <property type="taxonomic scope" value="Bacteria"/>
</dbReference>
<accession>W0DY76</accession>
<dbReference type="PANTHER" id="PTHR45947:SF3">
    <property type="entry name" value="SULFOQUINOVOSYL TRANSFERASE SQD2"/>
    <property type="match status" value="1"/>
</dbReference>
<dbReference type="EMBL" id="CP007030">
    <property type="protein sequence ID" value="AHF01944.1"/>
    <property type="molecule type" value="Genomic_DNA"/>
</dbReference>
<dbReference type="HOGENOM" id="CLU_009583_2_0_6"/>
<name>W0DY76_9GAMM</name>
<dbReference type="GO" id="GO:0016757">
    <property type="term" value="F:glycosyltransferase activity"/>
    <property type="evidence" value="ECO:0007669"/>
    <property type="project" value="UniProtKB-KW"/>
</dbReference>
<evidence type="ECO:0000259" key="2">
    <source>
        <dbReference type="Pfam" id="PF13439"/>
    </source>
</evidence>
<protein>
    <submittedName>
        <fullName evidence="3">GDP-mannose-dependent alpha-mannosyltransferase</fullName>
    </submittedName>
</protein>
<evidence type="ECO:0000313" key="4">
    <source>
        <dbReference type="Proteomes" id="UP000005380"/>
    </source>
</evidence>
<feature type="region of interest" description="Disordered" evidence="1">
    <location>
        <begin position="336"/>
        <end position="355"/>
    </location>
</feature>